<feature type="transmembrane region" description="Helical" evidence="1">
    <location>
        <begin position="94"/>
        <end position="115"/>
    </location>
</feature>
<dbReference type="AlphaFoldDB" id="A0A0B4F4F6"/>
<keyword evidence="4" id="KW-1185">Reference proteome</keyword>
<feature type="domain" description="Fatty acid desaturase" evidence="2">
    <location>
        <begin position="99"/>
        <end position="375"/>
    </location>
</feature>
<feature type="non-terminal residue" evidence="3">
    <location>
        <position position="1"/>
    </location>
</feature>
<dbReference type="PANTHER" id="PTHR32100">
    <property type="entry name" value="OMEGA-6 FATTY ACID DESATURASE, CHLOROPLASTIC"/>
    <property type="match status" value="1"/>
</dbReference>
<dbReference type="Pfam" id="PF00487">
    <property type="entry name" value="FA_desaturase"/>
    <property type="match status" value="1"/>
</dbReference>
<protein>
    <submittedName>
        <fullName evidence="3">Delta-12 fatty acid desaturase</fullName>
    </submittedName>
</protein>
<feature type="transmembrane region" description="Helical" evidence="1">
    <location>
        <begin position="127"/>
        <end position="146"/>
    </location>
</feature>
<dbReference type="VEuPathDB" id="FungiDB:MAN_06369"/>
<keyword evidence="1" id="KW-0812">Transmembrane</keyword>
<feature type="transmembrane region" description="Helical" evidence="1">
    <location>
        <begin position="275"/>
        <end position="301"/>
    </location>
</feature>
<dbReference type="InterPro" id="IPR012171">
    <property type="entry name" value="Fatty_acid_desaturase"/>
</dbReference>
<keyword evidence="1" id="KW-1133">Transmembrane helix</keyword>
<feature type="transmembrane region" description="Helical" evidence="1">
    <location>
        <begin position="64"/>
        <end position="82"/>
    </location>
</feature>
<keyword evidence="1" id="KW-0472">Membrane</keyword>
<dbReference type="GO" id="GO:0006629">
    <property type="term" value="P:lipid metabolic process"/>
    <property type="evidence" value="ECO:0007669"/>
    <property type="project" value="InterPro"/>
</dbReference>
<gene>
    <name evidence="3" type="ORF">MAN_06369</name>
</gene>
<dbReference type="GO" id="GO:0016491">
    <property type="term" value="F:oxidoreductase activity"/>
    <property type="evidence" value="ECO:0007669"/>
    <property type="project" value="InterPro"/>
</dbReference>
<proteinExistence type="predicted"/>
<dbReference type="CDD" id="cd03507">
    <property type="entry name" value="Delta12-FADS-like"/>
    <property type="match status" value="1"/>
</dbReference>
<evidence type="ECO:0000259" key="2">
    <source>
        <dbReference type="Pfam" id="PF00487"/>
    </source>
</evidence>
<evidence type="ECO:0000313" key="4">
    <source>
        <dbReference type="Proteomes" id="UP000031186"/>
    </source>
</evidence>
<comment type="caution">
    <text evidence="3">The sequence shown here is derived from an EMBL/GenBank/DDBJ whole genome shotgun (WGS) entry which is preliminary data.</text>
</comment>
<evidence type="ECO:0000313" key="3">
    <source>
        <dbReference type="EMBL" id="KID65358.1"/>
    </source>
</evidence>
<reference evidence="3 4" key="1">
    <citation type="journal article" date="2014" name="Proc. Natl. Acad. Sci. U.S.A.">
        <title>Trajectory and genomic determinants of fungal-pathogen speciation and host adaptation.</title>
        <authorList>
            <person name="Hu X."/>
            <person name="Xiao G."/>
            <person name="Zheng P."/>
            <person name="Shang Y."/>
            <person name="Su Y."/>
            <person name="Zhang X."/>
            <person name="Liu X."/>
            <person name="Zhan S."/>
            <person name="St Leger R.J."/>
            <person name="Wang C."/>
        </authorList>
    </citation>
    <scope>NUCLEOTIDE SEQUENCE [LARGE SCALE GENOMIC DNA]</scope>
    <source>
        <strain evidence="3 4">ARSEF 549</strain>
    </source>
</reference>
<sequence length="462" mass="53734">MTMATTSTTKNVTTETKHVLYVPDTYHEEPVRPGYVDGLIGIDGLRAAIPKHCFQPSIVRSLGFYLRDILFMVSLLILALYLERQIESPVLKFVVCGLVYPFLAGMPATGFWVLGHEAGHGSFSKNRLVGDFFGFIAHSFLMSPFFSWRSTHSRHHVYANHMVKDHNYVPPRRHEYSELFKPKGDFELREMTEDAPIVILARVILQQLIGWPWYLLTNITAGSQAVRRPSHGWWNNSHFDPWGALFRAEEFWSIVASDVGIIAMSYLVYKAACVYGWWTITWTYILPLMWVNHYIVIITYLHHTSPRLPKFSPESWTFLRGALSTVDRDPGYFLRHSLHHIIDLHVVHHLFPRIPHYHAQEATDALRPLLGKYYHQDKGSYYGALYSNFRDCQWVEPNPSSEWMDNVPKVSRIDLFKLGYVLSQADLILFCRSATWRMLEQHRTIEKVYTGIIWERCLAQSW</sequence>
<organism evidence="3 4">
    <name type="scientific">Metarhizium anisopliae (strain ARSEF 549)</name>
    <dbReference type="NCBI Taxonomy" id="3151832"/>
    <lineage>
        <taxon>Eukaryota</taxon>
        <taxon>Fungi</taxon>
        <taxon>Dikarya</taxon>
        <taxon>Ascomycota</taxon>
        <taxon>Pezizomycotina</taxon>
        <taxon>Sordariomycetes</taxon>
        <taxon>Hypocreomycetidae</taxon>
        <taxon>Hypocreales</taxon>
        <taxon>Clavicipitaceae</taxon>
        <taxon>Metarhizium</taxon>
    </lineage>
</organism>
<dbReference type="Proteomes" id="UP000031186">
    <property type="component" value="Unassembled WGS sequence"/>
</dbReference>
<name>A0A0B4F4F6_METAF</name>
<accession>A0A0B4F4F6</accession>
<dbReference type="OrthoDB" id="1461976at2759"/>
<evidence type="ECO:0000256" key="1">
    <source>
        <dbReference type="SAM" id="Phobius"/>
    </source>
</evidence>
<dbReference type="HOGENOM" id="CLU_033094_0_0_1"/>
<dbReference type="EMBL" id="AZNF01000007">
    <property type="protein sequence ID" value="KID65358.1"/>
    <property type="molecule type" value="Genomic_DNA"/>
</dbReference>
<dbReference type="InterPro" id="IPR005804">
    <property type="entry name" value="FA_desaturase_dom"/>
</dbReference>